<dbReference type="Proteomes" id="UP001303222">
    <property type="component" value="Unassembled WGS sequence"/>
</dbReference>
<gene>
    <name evidence="1" type="ORF">QBC32DRAFT_225967</name>
</gene>
<sequence length="51" mass="6036">FRIYHGINDFAPGEEPFPGQYKCQFCDQDFTEIHSAHIHMHNCARKNELEI</sequence>
<dbReference type="EMBL" id="MU859874">
    <property type="protein sequence ID" value="KAK3946500.1"/>
    <property type="molecule type" value="Genomic_DNA"/>
</dbReference>
<dbReference type="AlphaFoldDB" id="A0AAN6NJ49"/>
<proteinExistence type="predicted"/>
<protein>
    <recommendedName>
        <fullName evidence="3">C2H2-type domain-containing protein</fullName>
    </recommendedName>
</protein>
<comment type="caution">
    <text evidence="1">The sequence shown here is derived from an EMBL/GenBank/DDBJ whole genome shotgun (WGS) entry which is preliminary data.</text>
</comment>
<accession>A0AAN6NJ49</accession>
<name>A0AAN6NJ49_9PEZI</name>
<evidence type="ECO:0000313" key="2">
    <source>
        <dbReference type="Proteomes" id="UP001303222"/>
    </source>
</evidence>
<evidence type="ECO:0008006" key="3">
    <source>
        <dbReference type="Google" id="ProtNLM"/>
    </source>
</evidence>
<reference evidence="1" key="2">
    <citation type="submission" date="2023-06" db="EMBL/GenBank/DDBJ databases">
        <authorList>
            <consortium name="Lawrence Berkeley National Laboratory"/>
            <person name="Mondo S.J."/>
            <person name="Hensen N."/>
            <person name="Bonometti L."/>
            <person name="Westerberg I."/>
            <person name="Brannstrom I.O."/>
            <person name="Guillou S."/>
            <person name="Cros-Aarteil S."/>
            <person name="Calhoun S."/>
            <person name="Haridas S."/>
            <person name="Kuo A."/>
            <person name="Pangilinan J."/>
            <person name="Riley R."/>
            <person name="Labutti K."/>
            <person name="Andreopoulos B."/>
            <person name="Lipzen A."/>
            <person name="Chen C."/>
            <person name="Yanf M."/>
            <person name="Daum C."/>
            <person name="Ng V."/>
            <person name="Clum A."/>
            <person name="Steindorff A."/>
            <person name="Ohm R."/>
            <person name="Martin F."/>
            <person name="Silar P."/>
            <person name="Natvig D."/>
            <person name="Lalanne C."/>
            <person name="Gautier V."/>
            <person name="Ament-Velasquez S.L."/>
            <person name="Kruys A."/>
            <person name="Hutchinson M.I."/>
            <person name="Powell A.J."/>
            <person name="Barry K."/>
            <person name="Miller A.N."/>
            <person name="Grigoriev I.V."/>
            <person name="Debuchy R."/>
            <person name="Gladieux P."/>
            <person name="Thoren M.H."/>
            <person name="Johannesson H."/>
        </authorList>
    </citation>
    <scope>NUCLEOTIDE SEQUENCE</scope>
    <source>
        <strain evidence="1">CBS 626.80</strain>
    </source>
</reference>
<reference evidence="1" key="1">
    <citation type="journal article" date="2023" name="Mol. Phylogenet. Evol.">
        <title>Genome-scale phylogeny and comparative genomics of the fungal order Sordariales.</title>
        <authorList>
            <person name="Hensen N."/>
            <person name="Bonometti L."/>
            <person name="Westerberg I."/>
            <person name="Brannstrom I.O."/>
            <person name="Guillou S."/>
            <person name="Cros-Aarteil S."/>
            <person name="Calhoun S."/>
            <person name="Haridas S."/>
            <person name="Kuo A."/>
            <person name="Mondo S."/>
            <person name="Pangilinan J."/>
            <person name="Riley R."/>
            <person name="LaButti K."/>
            <person name="Andreopoulos B."/>
            <person name="Lipzen A."/>
            <person name="Chen C."/>
            <person name="Yan M."/>
            <person name="Daum C."/>
            <person name="Ng V."/>
            <person name="Clum A."/>
            <person name="Steindorff A."/>
            <person name="Ohm R.A."/>
            <person name="Martin F."/>
            <person name="Silar P."/>
            <person name="Natvig D.O."/>
            <person name="Lalanne C."/>
            <person name="Gautier V."/>
            <person name="Ament-Velasquez S.L."/>
            <person name="Kruys A."/>
            <person name="Hutchinson M.I."/>
            <person name="Powell A.J."/>
            <person name="Barry K."/>
            <person name="Miller A.N."/>
            <person name="Grigoriev I.V."/>
            <person name="Debuchy R."/>
            <person name="Gladieux P."/>
            <person name="Hiltunen Thoren M."/>
            <person name="Johannesson H."/>
        </authorList>
    </citation>
    <scope>NUCLEOTIDE SEQUENCE</scope>
    <source>
        <strain evidence="1">CBS 626.80</strain>
    </source>
</reference>
<keyword evidence="2" id="KW-1185">Reference proteome</keyword>
<evidence type="ECO:0000313" key="1">
    <source>
        <dbReference type="EMBL" id="KAK3946500.1"/>
    </source>
</evidence>
<feature type="non-terminal residue" evidence="1">
    <location>
        <position position="1"/>
    </location>
</feature>
<organism evidence="1 2">
    <name type="scientific">Pseudoneurospora amorphoporcata</name>
    <dbReference type="NCBI Taxonomy" id="241081"/>
    <lineage>
        <taxon>Eukaryota</taxon>
        <taxon>Fungi</taxon>
        <taxon>Dikarya</taxon>
        <taxon>Ascomycota</taxon>
        <taxon>Pezizomycotina</taxon>
        <taxon>Sordariomycetes</taxon>
        <taxon>Sordariomycetidae</taxon>
        <taxon>Sordariales</taxon>
        <taxon>Sordariaceae</taxon>
        <taxon>Pseudoneurospora</taxon>
    </lineage>
</organism>